<comment type="caution">
    <text evidence="5">The sequence shown here is derived from an EMBL/GenBank/DDBJ whole genome shotgun (WGS) entry which is preliminary data.</text>
</comment>
<dbReference type="Pfam" id="PF06276">
    <property type="entry name" value="FhuF"/>
    <property type="match status" value="1"/>
</dbReference>
<reference evidence="5 6" key="1">
    <citation type="journal article" date="1979" name="Int. J. Syst. Evol. Microbiol.">
        <title>Bacillus globisporus subsp. marinus subsp. nov.</title>
        <authorList>
            <person name="Liu H."/>
        </authorList>
    </citation>
    <scope>NUCLEOTIDE SEQUENCE [LARGE SCALE GENOMIC DNA]</scope>
    <source>
        <strain evidence="5 6">DSM 1297</strain>
    </source>
</reference>
<evidence type="ECO:0000259" key="4">
    <source>
        <dbReference type="Pfam" id="PF06276"/>
    </source>
</evidence>
<dbReference type="InterPro" id="IPR037455">
    <property type="entry name" value="LucA/IucC-like"/>
</dbReference>
<gene>
    <name evidence="5" type="ORF">AB1471_12010</name>
</gene>
<dbReference type="Pfam" id="PF04183">
    <property type="entry name" value="IucA_IucC"/>
    <property type="match status" value="1"/>
</dbReference>
<dbReference type="PANTHER" id="PTHR34384">
    <property type="entry name" value="L-2,3-DIAMINOPROPANOATE--CITRATE LIGASE"/>
    <property type="match status" value="1"/>
</dbReference>
<evidence type="ECO:0000256" key="1">
    <source>
        <dbReference type="ARBA" id="ARBA00004924"/>
    </source>
</evidence>
<dbReference type="EMBL" id="JBFMIA010000011">
    <property type="protein sequence ID" value="MEW9502515.1"/>
    <property type="molecule type" value="Genomic_DNA"/>
</dbReference>
<comment type="pathway">
    <text evidence="1">Siderophore biosynthesis.</text>
</comment>
<accession>A0ABV3Q587</accession>
<dbReference type="Gene3D" id="1.10.510.40">
    <property type="match status" value="1"/>
</dbReference>
<dbReference type="InterPro" id="IPR022770">
    <property type="entry name" value="IucA/IucC-like_C"/>
</dbReference>
<evidence type="ECO:0000259" key="3">
    <source>
        <dbReference type="Pfam" id="PF04183"/>
    </source>
</evidence>
<dbReference type="PANTHER" id="PTHR34384:SF6">
    <property type="entry name" value="STAPHYLOFERRIN B SYNTHASE"/>
    <property type="match status" value="1"/>
</dbReference>
<sequence>MGGIVRDTYKKDEDVTKMIQEVFDNEEYKTLAYIRYEKPKLEEAYVMNLYAGRRGIFQRLFQSLIREKIINEERVSWLEGVEISICVQLSNGKWLQSVVKKRHSLGRFDLAGDIVIYSNESSKILTHPVELLELLRHEGLLKEVTEKQYHRFKIEIQNGVANLALALTGAGLRKHELTRLAHIEGIQTSLEWVVKQRKERNSFSPLAFYEQWVVEGHSLHPGAKTKLGLKVEDVVQYSPEWGATPQVAIVAVSKDYCLTTSVDTHTVTSCLFKEYEGLKSKVEKTLLDEGVRPTQFELIPVHPWQFDHTIGTLYKEEIEQKKIIPISDFCIPTQALVSFRSLAPIQNWGQKKHHIKTAVNVQTTSAVRTVSPNSVENGPSLSKILARIQVKENNFGGRFVVLQERAGTYFNPVNQQLTEDERWTQQANLACILRENPENYVNNEKEIPMVAAALLAESPISGKIIVVELIEELARQYQISNVKEAASLFINKYAQTSLPGFLTLMVRYGISLEGHMQNSVSVFRKGELVRIILRDFGGVRILPERLEKQGFQAEFYPGSSIVTDKVEHMRNIISYSVMQNHFAELITCIVRELGIDERLLWKQVVSVCTSVFGELKKDPYIAQVAIADEKALFQPMINLKELTTMRLRGDLTSNSFTKVPNPMMEWKGEIHS</sequence>
<organism evidence="5 6">
    <name type="scientific">Jeotgalibacillus marinus</name>
    <dbReference type="NCBI Taxonomy" id="86667"/>
    <lineage>
        <taxon>Bacteria</taxon>
        <taxon>Bacillati</taxon>
        <taxon>Bacillota</taxon>
        <taxon>Bacilli</taxon>
        <taxon>Bacillales</taxon>
        <taxon>Caryophanaceae</taxon>
        <taxon>Jeotgalibacillus</taxon>
    </lineage>
</organism>
<evidence type="ECO:0000256" key="2">
    <source>
        <dbReference type="ARBA" id="ARBA00007832"/>
    </source>
</evidence>
<evidence type="ECO:0000313" key="5">
    <source>
        <dbReference type="EMBL" id="MEW9502515.1"/>
    </source>
</evidence>
<dbReference type="InterPro" id="IPR007310">
    <property type="entry name" value="Aerobactin_biosyn_IucA/IucC_N"/>
</dbReference>
<evidence type="ECO:0000313" key="6">
    <source>
        <dbReference type="Proteomes" id="UP001556040"/>
    </source>
</evidence>
<comment type="similarity">
    <text evidence="2">Belongs to the IucA/IucC family.</text>
</comment>
<feature type="domain" description="Aerobactin siderophore biosynthesis IucA/IucC-like C-terminal" evidence="4">
    <location>
        <begin position="487"/>
        <end position="649"/>
    </location>
</feature>
<name>A0ABV3Q587_9BACL</name>
<protein>
    <submittedName>
        <fullName evidence="5">IucA/IucC family protein</fullName>
    </submittedName>
</protein>
<feature type="domain" description="Aerobactin siderophore biosynthesis IucA/IucC N-terminal" evidence="3">
    <location>
        <begin position="206"/>
        <end position="456"/>
    </location>
</feature>
<proteinExistence type="inferred from homology"/>
<dbReference type="Proteomes" id="UP001556040">
    <property type="component" value="Unassembled WGS sequence"/>
</dbReference>
<keyword evidence="6" id="KW-1185">Reference proteome</keyword>